<dbReference type="EMBL" id="FRFC01000005">
    <property type="protein sequence ID" value="SHO47715.1"/>
    <property type="molecule type" value="Genomic_DNA"/>
</dbReference>
<evidence type="ECO:0000256" key="1">
    <source>
        <dbReference type="ARBA" id="ARBA00023002"/>
    </source>
</evidence>
<dbReference type="GO" id="GO:0070967">
    <property type="term" value="F:coenzyme F420 binding"/>
    <property type="evidence" value="ECO:0007669"/>
    <property type="project" value="TreeGrafter"/>
</dbReference>
<dbReference type="SUPFAM" id="SSF50475">
    <property type="entry name" value="FMN-binding split barrel"/>
    <property type="match status" value="1"/>
</dbReference>
<evidence type="ECO:0000313" key="2">
    <source>
        <dbReference type="EMBL" id="SHO47715.1"/>
    </source>
</evidence>
<dbReference type="RefSeq" id="WP_101010793.1">
    <property type="nucleotide sequence ID" value="NZ_FRFC01000005.1"/>
</dbReference>
<dbReference type="InterPro" id="IPR012349">
    <property type="entry name" value="Split_barrel_FMN-bd"/>
</dbReference>
<reference evidence="3" key="1">
    <citation type="submission" date="2016-12" db="EMBL/GenBank/DDBJ databases">
        <authorList>
            <person name="Herbold C."/>
        </authorList>
    </citation>
    <scope>NUCLEOTIDE SEQUENCE [LARGE SCALE GENOMIC DNA]</scope>
</reference>
<name>A0A2H1EJD8_9ARCH</name>
<dbReference type="AlphaFoldDB" id="A0A2H1EJD8"/>
<keyword evidence="3" id="KW-1185">Reference proteome</keyword>
<keyword evidence="1" id="KW-0560">Oxidoreductase</keyword>
<proteinExistence type="predicted"/>
<dbReference type="GO" id="GO:0005829">
    <property type="term" value="C:cytosol"/>
    <property type="evidence" value="ECO:0007669"/>
    <property type="project" value="TreeGrafter"/>
</dbReference>
<dbReference type="InterPro" id="IPR052019">
    <property type="entry name" value="F420H2_bilvrd_red/Heme_oxyg"/>
</dbReference>
<organism evidence="2 3">
    <name type="scientific">Nitrosotalea sinensis</name>
    <dbReference type="NCBI Taxonomy" id="1499975"/>
    <lineage>
        <taxon>Archaea</taxon>
        <taxon>Nitrososphaerota</taxon>
        <taxon>Nitrososphaeria</taxon>
        <taxon>Nitrosotaleales</taxon>
        <taxon>Nitrosotaleaceae</taxon>
        <taxon>Nitrosotalea</taxon>
    </lineage>
</organism>
<sequence>MSSDKLGQFRNAKCINLETYRKNGQAVQTPVWYVIDNDVIYVATPATTGKIKRLTVNKHVRIVPCNFRGDPKGDWIEATAYFANKSESEKAIALRKKKYGLMARLIQIAVYKKGTPVVFGIKI</sequence>
<dbReference type="OrthoDB" id="6613at2157"/>
<gene>
    <name evidence="2" type="ORF">NSIN_40199</name>
</gene>
<protein>
    <submittedName>
        <fullName evidence="2">Putative Pyridoxamine 5'-phosphate oxidase</fullName>
    </submittedName>
</protein>
<dbReference type="NCBIfam" id="TIGR03666">
    <property type="entry name" value="Rv2061_F420"/>
    <property type="match status" value="1"/>
</dbReference>
<dbReference type="Gene3D" id="2.30.110.10">
    <property type="entry name" value="Electron Transport, Fmn-binding Protein, Chain A"/>
    <property type="match status" value="1"/>
</dbReference>
<evidence type="ECO:0000313" key="3">
    <source>
        <dbReference type="Proteomes" id="UP000232412"/>
    </source>
</evidence>
<dbReference type="InterPro" id="IPR019965">
    <property type="entry name" value="PPOX_F420-dep_Rv2061_put"/>
</dbReference>
<dbReference type="GO" id="GO:0016627">
    <property type="term" value="F:oxidoreductase activity, acting on the CH-CH group of donors"/>
    <property type="evidence" value="ECO:0007669"/>
    <property type="project" value="TreeGrafter"/>
</dbReference>
<dbReference type="PANTHER" id="PTHR35176">
    <property type="entry name" value="HEME OXYGENASE HI_0854-RELATED"/>
    <property type="match status" value="1"/>
</dbReference>
<dbReference type="PANTHER" id="PTHR35176:SF11">
    <property type="entry name" value="PYRIDOXAMINE 5'-PHOSPHATE OXIDASE FAMILY PROTEIN"/>
    <property type="match status" value="1"/>
</dbReference>
<dbReference type="Proteomes" id="UP000232412">
    <property type="component" value="Unassembled WGS sequence"/>
</dbReference>
<accession>A0A2H1EJD8</accession>